<feature type="transmembrane region" description="Helical" evidence="1">
    <location>
        <begin position="37"/>
        <end position="55"/>
    </location>
</feature>
<dbReference type="AlphaFoldDB" id="G9XN05"/>
<dbReference type="HOGENOM" id="CLU_2507244_0_0_9"/>
<dbReference type="PATRIC" id="fig|537010.4.peg.2200"/>
<protein>
    <submittedName>
        <fullName evidence="2">Uncharacterized protein</fullName>
    </submittedName>
</protein>
<gene>
    <name evidence="2" type="ORF">HMPREF0322_02345</name>
</gene>
<evidence type="ECO:0000256" key="1">
    <source>
        <dbReference type="SAM" id="Phobius"/>
    </source>
</evidence>
<dbReference type="EMBL" id="AFZX01000058">
    <property type="protein sequence ID" value="EHL06933.1"/>
    <property type="molecule type" value="Genomic_DNA"/>
</dbReference>
<sequence length="91" mass="10902">MLREETELIIGTFLFYFILFLFVFSSPEKLKQRDKRWTKILVLPAVFALILAFLTVIKVFFIYKIILIIVLGLTTLLTYWQYGERIKHWLG</sequence>
<evidence type="ECO:0000313" key="2">
    <source>
        <dbReference type="EMBL" id="EHL06933.1"/>
    </source>
</evidence>
<accession>G9XN05</accession>
<keyword evidence="1" id="KW-0812">Transmembrane</keyword>
<feature type="transmembrane region" description="Helical" evidence="1">
    <location>
        <begin position="6"/>
        <end position="25"/>
    </location>
</feature>
<keyword evidence="1" id="KW-0472">Membrane</keyword>
<proteinExistence type="predicted"/>
<feature type="transmembrane region" description="Helical" evidence="1">
    <location>
        <begin position="61"/>
        <end position="80"/>
    </location>
</feature>
<evidence type="ECO:0000313" key="3">
    <source>
        <dbReference type="Proteomes" id="UP000004416"/>
    </source>
</evidence>
<dbReference type="RefSeq" id="WP_005812074.1">
    <property type="nucleotide sequence ID" value="NZ_JH414467.1"/>
</dbReference>
<reference evidence="2 3" key="1">
    <citation type="submission" date="2011-08" db="EMBL/GenBank/DDBJ databases">
        <authorList>
            <person name="Weinstock G."/>
            <person name="Sodergren E."/>
            <person name="Clifton S."/>
            <person name="Fulton L."/>
            <person name="Fulton B."/>
            <person name="Courtney L."/>
            <person name="Fronick C."/>
            <person name="Harrison M."/>
            <person name="Strong C."/>
            <person name="Farmer C."/>
            <person name="Delahaunty K."/>
            <person name="Markovic C."/>
            <person name="Hall O."/>
            <person name="Minx P."/>
            <person name="Tomlinson C."/>
            <person name="Mitreva M."/>
            <person name="Hou S."/>
            <person name="Chen J."/>
            <person name="Wollam A."/>
            <person name="Pepin K.H."/>
            <person name="Johnson M."/>
            <person name="Bhonagiri V."/>
            <person name="Zhang X."/>
            <person name="Suruliraj S."/>
            <person name="Warren W."/>
            <person name="Chinwalla A."/>
            <person name="Mardis E.R."/>
            <person name="Wilson R.K."/>
        </authorList>
    </citation>
    <scope>NUCLEOTIDE SEQUENCE [LARGE SCALE GENOMIC DNA]</scope>
    <source>
        <strain evidence="2 3">DP7</strain>
    </source>
</reference>
<comment type="caution">
    <text evidence="2">The sequence shown here is derived from an EMBL/GenBank/DDBJ whole genome shotgun (WGS) entry which is preliminary data.</text>
</comment>
<dbReference type="Proteomes" id="UP000004416">
    <property type="component" value="Unassembled WGS sequence"/>
</dbReference>
<name>G9XN05_DESHA</name>
<keyword evidence="1" id="KW-1133">Transmembrane helix</keyword>
<organism evidence="2 3">
    <name type="scientific">Desulfitobacterium hafniense DP7</name>
    <dbReference type="NCBI Taxonomy" id="537010"/>
    <lineage>
        <taxon>Bacteria</taxon>
        <taxon>Bacillati</taxon>
        <taxon>Bacillota</taxon>
        <taxon>Clostridia</taxon>
        <taxon>Eubacteriales</taxon>
        <taxon>Desulfitobacteriaceae</taxon>
        <taxon>Desulfitobacterium</taxon>
    </lineage>
</organism>